<evidence type="ECO:0000313" key="2">
    <source>
        <dbReference type="EMBL" id="ARW67733.1"/>
    </source>
</evidence>
<gene>
    <name evidence="2" type="primary">orf42c</name>
</gene>
<evidence type="ECO:0000256" key="1">
    <source>
        <dbReference type="SAM" id="Phobius"/>
    </source>
</evidence>
<dbReference type="RefSeq" id="YP_009398547.1">
    <property type="nucleotide sequence ID" value="NC_035292.1"/>
</dbReference>
<accession>A0A1Z1MNQ9</accession>
<dbReference type="EMBL" id="MF101448">
    <property type="protein sequence ID" value="ARW67733.1"/>
    <property type="molecule type" value="Genomic_DNA"/>
</dbReference>
<keyword evidence="1" id="KW-0472">Membrane</keyword>
<name>A0A1Z1MNQ9_9FLOR</name>
<organism evidence="2">
    <name type="scientific">Lophocladia kuetzingii</name>
    <dbReference type="NCBI Taxonomy" id="675577"/>
    <lineage>
        <taxon>Eukaryota</taxon>
        <taxon>Rhodophyta</taxon>
        <taxon>Florideophyceae</taxon>
        <taxon>Rhodymeniophycidae</taxon>
        <taxon>Ceramiales</taxon>
        <taxon>Rhodomelaceae</taxon>
        <taxon>Lophothalieae</taxon>
        <taxon>Lophocladia</taxon>
    </lineage>
</organism>
<keyword evidence="1" id="KW-1133">Transmembrane helix</keyword>
<reference evidence="2" key="1">
    <citation type="journal article" date="2017" name="J. Phycol.">
        <title>Analysis of chloroplast genomes and a supermatrix inform reclassification of the Rhodomelaceae (Rhodophyta).</title>
        <authorList>
            <person name="Diaz-Tapia P."/>
            <person name="Maggs C.A."/>
            <person name="West J.A."/>
            <person name="Verbruggen H."/>
        </authorList>
    </citation>
    <scope>NUCLEOTIDE SEQUENCE</scope>
    <source>
        <strain evidence="2">PD1509</strain>
    </source>
</reference>
<protein>
    <submittedName>
        <fullName evidence="2">Uncharacterized protein</fullName>
    </submittedName>
</protein>
<sequence>MLIYMNVTSLLFCRQLLKEKCYCLIIFLFKKVYFLCKIFIYM</sequence>
<geneLocation type="chloroplast" evidence="2"/>
<dbReference type="GeneID" id="33361087"/>
<keyword evidence="2" id="KW-0934">Plastid</keyword>
<dbReference type="AlphaFoldDB" id="A0A1Z1MNQ9"/>
<proteinExistence type="predicted"/>
<keyword evidence="2" id="KW-0150">Chloroplast</keyword>
<keyword evidence="1" id="KW-0812">Transmembrane</keyword>
<feature type="transmembrane region" description="Helical" evidence="1">
    <location>
        <begin position="21"/>
        <end position="41"/>
    </location>
</feature>